<evidence type="ECO:0000313" key="2">
    <source>
        <dbReference type="EMBL" id="QDT65909.1"/>
    </source>
</evidence>
<feature type="region of interest" description="Disordered" evidence="1">
    <location>
        <begin position="118"/>
        <end position="137"/>
    </location>
</feature>
<sequence>MARKAPSRMELRRAAEAAEAAGDGDDGEEKPKAKTKRATARKTTTRRARTKEEPRKRMMWAIFSGSMKEEARFSYGERDQAEEKLEQLRAKSTKKLYFIQPLKVPLTDPTASVSLADMEPDEDEVVATKPAAASEEE</sequence>
<name>A0A517TC18_9PLAN</name>
<reference evidence="2 3" key="1">
    <citation type="submission" date="2019-02" db="EMBL/GenBank/DDBJ databases">
        <title>Deep-cultivation of Planctomycetes and their phenomic and genomic characterization uncovers novel biology.</title>
        <authorList>
            <person name="Wiegand S."/>
            <person name="Jogler M."/>
            <person name="Boedeker C."/>
            <person name="Pinto D."/>
            <person name="Vollmers J."/>
            <person name="Rivas-Marin E."/>
            <person name="Kohn T."/>
            <person name="Peeters S.H."/>
            <person name="Heuer A."/>
            <person name="Rast P."/>
            <person name="Oberbeckmann S."/>
            <person name="Bunk B."/>
            <person name="Jeske O."/>
            <person name="Meyerdierks A."/>
            <person name="Storesund J.E."/>
            <person name="Kallscheuer N."/>
            <person name="Luecker S."/>
            <person name="Lage O.M."/>
            <person name="Pohl T."/>
            <person name="Merkel B.J."/>
            <person name="Hornburger P."/>
            <person name="Mueller R.-W."/>
            <person name="Bruemmer F."/>
            <person name="Labrenz M."/>
            <person name="Spormann A.M."/>
            <person name="Op den Camp H."/>
            <person name="Overmann J."/>
            <person name="Amann R."/>
            <person name="Jetten M.S.M."/>
            <person name="Mascher T."/>
            <person name="Medema M.H."/>
            <person name="Devos D.P."/>
            <person name="Kaster A.-K."/>
            <person name="Ovreas L."/>
            <person name="Rohde M."/>
            <person name="Galperin M.Y."/>
            <person name="Jogler C."/>
        </authorList>
    </citation>
    <scope>NUCLEOTIDE SEQUENCE [LARGE SCALE GENOMIC DNA]</scope>
    <source>
        <strain evidence="2 3">V22</strain>
    </source>
</reference>
<protein>
    <submittedName>
        <fullName evidence="2">Uncharacterized protein</fullName>
    </submittedName>
</protein>
<organism evidence="2 3">
    <name type="scientific">Calycomorphotria hydatis</name>
    <dbReference type="NCBI Taxonomy" id="2528027"/>
    <lineage>
        <taxon>Bacteria</taxon>
        <taxon>Pseudomonadati</taxon>
        <taxon>Planctomycetota</taxon>
        <taxon>Planctomycetia</taxon>
        <taxon>Planctomycetales</taxon>
        <taxon>Planctomycetaceae</taxon>
        <taxon>Calycomorphotria</taxon>
    </lineage>
</organism>
<feature type="compositionally biased region" description="Basic and acidic residues" evidence="1">
    <location>
        <begin position="7"/>
        <end position="16"/>
    </location>
</feature>
<dbReference type="Proteomes" id="UP000319976">
    <property type="component" value="Chromosome"/>
</dbReference>
<proteinExistence type="predicted"/>
<keyword evidence="3" id="KW-1185">Reference proteome</keyword>
<dbReference type="AlphaFoldDB" id="A0A517TC18"/>
<evidence type="ECO:0000313" key="3">
    <source>
        <dbReference type="Proteomes" id="UP000319976"/>
    </source>
</evidence>
<dbReference type="KEGG" id="chya:V22_31720"/>
<feature type="region of interest" description="Disordered" evidence="1">
    <location>
        <begin position="1"/>
        <end position="56"/>
    </location>
</feature>
<accession>A0A517TC18</accession>
<gene>
    <name evidence="2" type="ORF">V22_31720</name>
</gene>
<dbReference type="RefSeq" id="WP_231734044.1">
    <property type="nucleotide sequence ID" value="NZ_CP036316.1"/>
</dbReference>
<evidence type="ECO:0000256" key="1">
    <source>
        <dbReference type="SAM" id="MobiDB-lite"/>
    </source>
</evidence>
<dbReference type="EMBL" id="CP036316">
    <property type="protein sequence ID" value="QDT65909.1"/>
    <property type="molecule type" value="Genomic_DNA"/>
</dbReference>
<feature type="compositionally biased region" description="Basic residues" evidence="1">
    <location>
        <begin position="33"/>
        <end position="49"/>
    </location>
</feature>